<organism evidence="1 2">
    <name type="scientific">Aquirufa avitistagni</name>
    <dbReference type="NCBI Taxonomy" id="3104728"/>
    <lineage>
        <taxon>Bacteria</taxon>
        <taxon>Pseudomonadati</taxon>
        <taxon>Bacteroidota</taxon>
        <taxon>Cytophagia</taxon>
        <taxon>Cytophagales</taxon>
        <taxon>Flectobacillaceae</taxon>
        <taxon>Aquirufa</taxon>
    </lineage>
</organism>
<dbReference type="Gene3D" id="3.90.550.10">
    <property type="entry name" value="Spore Coat Polysaccharide Biosynthesis Protein SpsA, Chain A"/>
    <property type="match status" value="1"/>
</dbReference>
<dbReference type="RefSeq" id="WP_377983193.1">
    <property type="nucleotide sequence ID" value="NZ_JBBKXZ010000002.1"/>
</dbReference>
<keyword evidence="2" id="KW-1185">Reference proteome</keyword>
<gene>
    <name evidence="1" type="ORF">U0R10_06735</name>
</gene>
<accession>A0ABW6DBM4</accession>
<evidence type="ECO:0000313" key="2">
    <source>
        <dbReference type="Proteomes" id="UP001598138"/>
    </source>
</evidence>
<dbReference type="Proteomes" id="UP001598138">
    <property type="component" value="Unassembled WGS sequence"/>
</dbReference>
<proteinExistence type="predicted"/>
<keyword evidence="1" id="KW-0808">Transferase</keyword>
<name>A0ABW6DBM4_9BACT</name>
<dbReference type="InterPro" id="IPR029044">
    <property type="entry name" value="Nucleotide-diphossugar_trans"/>
</dbReference>
<dbReference type="GO" id="GO:0016740">
    <property type="term" value="F:transferase activity"/>
    <property type="evidence" value="ECO:0007669"/>
    <property type="project" value="UniProtKB-KW"/>
</dbReference>
<dbReference type="SUPFAM" id="SSF53448">
    <property type="entry name" value="Nucleotide-diphospho-sugar transferases"/>
    <property type="match status" value="1"/>
</dbReference>
<protein>
    <submittedName>
        <fullName evidence="1">Nucleotide-diphospho-sugar transferase</fullName>
    </submittedName>
</protein>
<comment type="caution">
    <text evidence="1">The sequence shown here is derived from an EMBL/GenBank/DDBJ whole genome shotgun (WGS) entry which is preliminary data.</text>
</comment>
<reference evidence="1 2" key="1">
    <citation type="submission" date="2024-03" db="EMBL/GenBank/DDBJ databases">
        <title>Aquirufa genome sequencing.</title>
        <authorList>
            <person name="Pitt A."/>
            <person name="Hahn M.W."/>
        </authorList>
    </citation>
    <scope>NUCLEOTIDE SEQUENCE [LARGE SCALE GENOMIC DNA]</scope>
    <source>
        <strain evidence="1 2">OSTEICH-129V</strain>
    </source>
</reference>
<sequence length="305" mass="35135">MFQTPVAIFIFNRPECTRQLVDSLAVIRPTSLFVIADGPRNENDFALCQQTRAIIDEIDWPCNIEKRYATVNVGCRESIPSGLQWVFDQVESCIILEDDCIPQPSFFPFCEELLHLYQDDVRIMTIGGHRSDGPNEFDTTSYYFSKYPSVWGWATWKEKWAKFDLNMESWDELKNSDWLSEILTSPKAVAYWSRIFDQMKNGMDAWDYALTFACWLHRGLSIRSKVNLISNVGFGKDATHTQQVDLGGIYAKSSDIKFPLMHPTKVCIDESADDRIEWVSFSGMNERRLAKVSERINQSRSDEGS</sequence>
<evidence type="ECO:0000313" key="1">
    <source>
        <dbReference type="EMBL" id="MFD3394311.1"/>
    </source>
</evidence>
<dbReference type="EMBL" id="JBBKXZ010000002">
    <property type="protein sequence ID" value="MFD3394311.1"/>
    <property type="molecule type" value="Genomic_DNA"/>
</dbReference>